<keyword evidence="9" id="KW-0406">Ion transport</keyword>
<evidence type="ECO:0000256" key="10">
    <source>
        <dbReference type="ARBA" id="ARBA00023136"/>
    </source>
</evidence>
<dbReference type="AlphaFoldDB" id="A0A060DUN6"/>
<keyword evidence="3" id="KW-0813">Transport</keyword>
<dbReference type="KEGG" id="abq:ABAZ39_22430"/>
<dbReference type="PANTHER" id="PTHR10110">
    <property type="entry name" value="SODIUM/HYDROGEN EXCHANGER"/>
    <property type="match status" value="1"/>
</dbReference>
<evidence type="ECO:0000313" key="15">
    <source>
        <dbReference type="Proteomes" id="UP000027186"/>
    </source>
</evidence>
<keyword evidence="6 12" id="KW-0812">Transmembrane</keyword>
<dbReference type="InterPro" id="IPR018422">
    <property type="entry name" value="Cation/H_exchanger_CPA1"/>
</dbReference>
<evidence type="ECO:0000256" key="9">
    <source>
        <dbReference type="ARBA" id="ARBA00023065"/>
    </source>
</evidence>
<gene>
    <name evidence="14" type="ORF">ABAZ39_22430</name>
</gene>
<evidence type="ECO:0000256" key="5">
    <source>
        <dbReference type="ARBA" id="ARBA00022475"/>
    </source>
</evidence>
<keyword evidence="14" id="KW-0614">Plasmid</keyword>
<keyword evidence="10 12" id="KW-0472">Membrane</keyword>
<keyword evidence="11" id="KW-0739">Sodium transport</keyword>
<proteinExistence type="inferred from homology"/>
<evidence type="ECO:0000256" key="2">
    <source>
        <dbReference type="ARBA" id="ARBA00007367"/>
    </source>
</evidence>
<evidence type="ECO:0000256" key="3">
    <source>
        <dbReference type="ARBA" id="ARBA00022448"/>
    </source>
</evidence>
<accession>A0A060DUN6</accession>
<dbReference type="PANTHER" id="PTHR10110:SF195">
    <property type="entry name" value="NA(+)_H(+) ANTIPORTER NHAS2"/>
    <property type="match status" value="1"/>
</dbReference>
<sequence length="415" mass="43267">MGTFELLSILLTLAALFSFASRGLLGLPATAGVFLLAFGFAFATAVVGTLVPAIDIRAWEERLVTSAHLPEALLEGVLAFLLFAGAVEQDSGTLWRRRWAVALLATLGVVISTTVMGTGMWLVFDAMDQPVPLIWCLVLGAALAPTDPVAVLAVLRKAPLPEGLRTAIAGESLFNDGMGVVLFALLLGLATGTDTDVTVMGVAWDIVKEAGGGVLLGLVTGSIAFWAKSRADDPAVELSISLALAAATYSLAQRLGLSGPIAVVVAGLLIGNTAKHHVSSERTGFIMKAFWSMVDAILNAILFMLVGLEAAVVLSWQAPVMVAAFLAPLLALVARLASVLPVVAVHLRSQRKAAATAVLTWGGVRGGIAVALVLSLPDNPHRDLLLVACYAVVAFTIIVQSLTLGRLARRLFPEG</sequence>
<feature type="transmembrane region" description="Helical" evidence="12">
    <location>
        <begin position="130"/>
        <end position="155"/>
    </location>
</feature>
<evidence type="ECO:0000256" key="7">
    <source>
        <dbReference type="ARBA" id="ARBA00022989"/>
    </source>
</evidence>
<comment type="similarity">
    <text evidence="2">Belongs to the monovalent cation:proton antiporter 1 (CPA1) transporter (TC 2.A.36) family.</text>
</comment>
<feature type="transmembrane region" description="Helical" evidence="12">
    <location>
        <begin position="32"/>
        <end position="54"/>
    </location>
</feature>
<keyword evidence="5" id="KW-1003">Cell membrane</keyword>
<organism evidence="14 15">
    <name type="scientific">Azospirillum argentinense</name>
    <dbReference type="NCBI Taxonomy" id="2970906"/>
    <lineage>
        <taxon>Bacteria</taxon>
        <taxon>Pseudomonadati</taxon>
        <taxon>Pseudomonadota</taxon>
        <taxon>Alphaproteobacteria</taxon>
        <taxon>Rhodospirillales</taxon>
        <taxon>Azospirillaceae</taxon>
        <taxon>Azospirillum</taxon>
    </lineage>
</organism>
<protein>
    <submittedName>
        <fullName evidence="14">Sodium:proton antiporter</fullName>
    </submittedName>
</protein>
<name>A0A060DUN6_9PROT</name>
<dbReference type="Gene3D" id="6.10.140.1330">
    <property type="match status" value="1"/>
</dbReference>
<feature type="transmembrane region" description="Helical" evidence="12">
    <location>
        <begin position="257"/>
        <end position="275"/>
    </location>
</feature>
<evidence type="ECO:0000256" key="11">
    <source>
        <dbReference type="ARBA" id="ARBA00023201"/>
    </source>
</evidence>
<feature type="domain" description="Cation/H+ exchanger transmembrane" evidence="13">
    <location>
        <begin position="22"/>
        <end position="408"/>
    </location>
</feature>
<feature type="transmembrane region" description="Helical" evidence="12">
    <location>
        <begin position="385"/>
        <end position="405"/>
    </location>
</feature>
<feature type="transmembrane region" description="Helical" evidence="12">
    <location>
        <begin position="210"/>
        <end position="227"/>
    </location>
</feature>
<dbReference type="GO" id="GO:0098719">
    <property type="term" value="P:sodium ion import across plasma membrane"/>
    <property type="evidence" value="ECO:0007669"/>
    <property type="project" value="TreeGrafter"/>
</dbReference>
<evidence type="ECO:0000313" key="14">
    <source>
        <dbReference type="EMBL" id="AIB14659.1"/>
    </source>
</evidence>
<dbReference type="Pfam" id="PF00999">
    <property type="entry name" value="Na_H_Exchanger"/>
    <property type="match status" value="1"/>
</dbReference>
<feature type="transmembrane region" description="Helical" evidence="12">
    <location>
        <begin position="354"/>
        <end position="373"/>
    </location>
</feature>
<keyword evidence="4" id="KW-0050">Antiport</keyword>
<evidence type="ECO:0000256" key="4">
    <source>
        <dbReference type="ARBA" id="ARBA00022449"/>
    </source>
</evidence>
<feature type="transmembrane region" description="Helical" evidence="12">
    <location>
        <begin position="322"/>
        <end position="347"/>
    </location>
</feature>
<evidence type="ECO:0000256" key="8">
    <source>
        <dbReference type="ARBA" id="ARBA00023053"/>
    </source>
</evidence>
<evidence type="ECO:0000256" key="1">
    <source>
        <dbReference type="ARBA" id="ARBA00004651"/>
    </source>
</evidence>
<dbReference type="EMBL" id="CP007794">
    <property type="protein sequence ID" value="AIB14659.1"/>
    <property type="molecule type" value="Genomic_DNA"/>
</dbReference>
<feature type="transmembrane region" description="Helical" evidence="12">
    <location>
        <begin position="296"/>
        <end position="316"/>
    </location>
</feature>
<dbReference type="GO" id="GO:0015385">
    <property type="term" value="F:sodium:proton antiporter activity"/>
    <property type="evidence" value="ECO:0007669"/>
    <property type="project" value="InterPro"/>
</dbReference>
<dbReference type="GO" id="GO:0015386">
    <property type="term" value="F:potassium:proton antiporter activity"/>
    <property type="evidence" value="ECO:0007669"/>
    <property type="project" value="TreeGrafter"/>
</dbReference>
<evidence type="ECO:0000256" key="6">
    <source>
        <dbReference type="ARBA" id="ARBA00022692"/>
    </source>
</evidence>
<keyword evidence="7 12" id="KW-1133">Transmembrane helix</keyword>
<reference evidence="14 15" key="1">
    <citation type="journal article" date="2014" name="Genome Announc.">
        <title>Complete Genome Sequence of the Model Rhizosphere Strain Azospirillum brasilense Az39, Successfully Applied in Agriculture.</title>
        <authorList>
            <person name="Rivera D."/>
            <person name="Revale S."/>
            <person name="Molina R."/>
            <person name="Gualpa J."/>
            <person name="Puente M."/>
            <person name="Maroniche G."/>
            <person name="Paris G."/>
            <person name="Baker D."/>
            <person name="Clavijo B."/>
            <person name="McLay K."/>
            <person name="Spaepen S."/>
            <person name="Perticari A."/>
            <person name="Vazquez M."/>
            <person name="Wisniewski-Dye F."/>
            <person name="Watkins C."/>
            <person name="Martinez-Abarca F."/>
            <person name="Vanderleyden J."/>
            <person name="Cassan F."/>
        </authorList>
    </citation>
    <scope>NUCLEOTIDE SEQUENCE [LARGE SCALE GENOMIC DNA]</scope>
    <source>
        <strain evidence="14 15">Az39</strain>
        <plasmid evidence="14">AbAZ39_p1</plasmid>
    </source>
</reference>
<dbReference type="InterPro" id="IPR006153">
    <property type="entry name" value="Cation/H_exchanger_TM"/>
</dbReference>
<keyword evidence="8" id="KW-0915">Sodium</keyword>
<feature type="transmembrane region" description="Helical" evidence="12">
    <location>
        <begin position="167"/>
        <end position="190"/>
    </location>
</feature>
<dbReference type="GO" id="GO:0005886">
    <property type="term" value="C:plasma membrane"/>
    <property type="evidence" value="ECO:0007669"/>
    <property type="project" value="UniProtKB-SubCell"/>
</dbReference>
<comment type="subcellular location">
    <subcellularLocation>
        <location evidence="1">Cell membrane</location>
        <topology evidence="1">Multi-pass membrane protein</topology>
    </subcellularLocation>
</comment>
<dbReference type="RefSeq" id="WP_040134937.1">
    <property type="nucleotide sequence ID" value="NZ_CP007794.1"/>
</dbReference>
<geneLocation type="plasmid" evidence="14 15">
    <name>AbAZ39_p1</name>
</geneLocation>
<dbReference type="Proteomes" id="UP000027186">
    <property type="component" value="Plasmid AbAZ39_p1"/>
</dbReference>
<feature type="transmembrane region" description="Helical" evidence="12">
    <location>
        <begin position="99"/>
        <end position="124"/>
    </location>
</feature>
<evidence type="ECO:0000259" key="13">
    <source>
        <dbReference type="Pfam" id="PF00999"/>
    </source>
</evidence>
<evidence type="ECO:0000256" key="12">
    <source>
        <dbReference type="SAM" id="Phobius"/>
    </source>
</evidence>
<dbReference type="GO" id="GO:0051453">
    <property type="term" value="P:regulation of intracellular pH"/>
    <property type="evidence" value="ECO:0007669"/>
    <property type="project" value="TreeGrafter"/>
</dbReference>